<organism evidence="1">
    <name type="scientific">uncultured bacterium lac127</name>
    <dbReference type="NCBI Taxonomy" id="1447237"/>
    <lineage>
        <taxon>Bacteria</taxon>
        <taxon>environmental samples</taxon>
    </lineage>
</organism>
<sequence>MMGTEALPLASFRQPDSLVRYSRLFAFRLAHALAPSLAGGSIVIGCALPTRSTRLAEGPDPVELRTDAPVLRGGQEAVVVIRSPSADSIALVSDNGVDRYWSQGPRLRAMINADFGDLVPVRRYAERRKGVLLDRLMKPATISVCRQGHCRDFHHDFEVRLPEHNRRTVALSGGWSSVFARRTVRGRNEVPLLSEALSSGVFSVEGELAAKAWSARAQGFYGPDGQGASVDLSRVLKQGGDVSYGIAMHVGGTRNEWLPDGSRPALAHRTAYSVSVGPSVMMRGVTASSQFGFVTNDRETLQVVATRISANGRLTSVRIPVSVTAEKTFAFGGGAIVSRRRDDLDRLSASVHLLESFALNFGVSSHRIAWPGDQPSMDLRASEVLLTLGARYTLTW</sequence>
<accession>X2LCB0</accession>
<reference evidence="1" key="1">
    <citation type="submission" date="2013-10" db="EMBL/GenBank/DDBJ databases">
        <title>Functional metagenomics reveals novel beta-galactosidases not predictable from gene sequences.</title>
        <authorList>
            <person name="Cheng J."/>
            <person name="Engel K."/>
            <person name="Romantsov T."/>
            <person name="Neufeld J.D."/>
            <person name="Rose D.R."/>
            <person name="Charles T.C."/>
        </authorList>
    </citation>
    <scope>NUCLEOTIDE SEQUENCE</scope>
</reference>
<dbReference type="EMBL" id="KF796603">
    <property type="protein sequence ID" value="AHN97867.1"/>
    <property type="molecule type" value="Genomic_DNA"/>
</dbReference>
<dbReference type="AlphaFoldDB" id="X2LCB0"/>
<name>X2LCB0_9BACT</name>
<proteinExistence type="predicted"/>
<protein>
    <submittedName>
        <fullName evidence="1">Uncharacterized protein</fullName>
    </submittedName>
</protein>
<evidence type="ECO:0000313" key="1">
    <source>
        <dbReference type="EMBL" id="AHN97867.1"/>
    </source>
</evidence>